<reference evidence="2 3" key="1">
    <citation type="submission" date="2021-05" db="EMBL/GenBank/DDBJ databases">
        <title>A Polyphasic approach of four new species of the genus Ohtaekwangia: Ohtaekwangia histidinii sp. nov., Ohtaekwangia cretensis sp. nov., Ohtaekwangia indiensis sp. nov., Ohtaekwangia reichenbachii sp. nov. from diverse environment.</title>
        <authorList>
            <person name="Octaviana S."/>
        </authorList>
    </citation>
    <scope>NUCLEOTIDE SEQUENCE [LARGE SCALE GENOMIC DNA]</scope>
    <source>
        <strain evidence="2 3">PWU37</strain>
    </source>
</reference>
<dbReference type="PANTHER" id="PTHR36438:SF1">
    <property type="entry name" value="IRON-SULFUR CLUSTER REPAIR PROTEIN YTFE"/>
    <property type="match status" value="1"/>
</dbReference>
<dbReference type="RefSeq" id="WP_254090459.1">
    <property type="nucleotide sequence ID" value="NZ_JAHESC010000014.1"/>
</dbReference>
<dbReference type="Gene3D" id="1.20.120.520">
    <property type="entry name" value="nmb1532 protein domain like"/>
    <property type="match status" value="1"/>
</dbReference>
<gene>
    <name evidence="2" type="ORF">KK078_11705</name>
</gene>
<dbReference type="Proteomes" id="UP001319180">
    <property type="component" value="Unassembled WGS sequence"/>
</dbReference>
<evidence type="ECO:0000256" key="1">
    <source>
        <dbReference type="ARBA" id="ARBA00004496"/>
    </source>
</evidence>
<comment type="subcellular location">
    <subcellularLocation>
        <location evidence="1">Cytoplasm</location>
    </subcellularLocation>
</comment>
<keyword evidence="3" id="KW-1185">Reference proteome</keyword>
<name>A0AAP2D899_9BACT</name>
<comment type="caution">
    <text evidence="2">The sequence shown here is derived from an EMBL/GenBank/DDBJ whole genome shotgun (WGS) entry which is preliminary data.</text>
</comment>
<proteinExistence type="predicted"/>
<evidence type="ECO:0000313" key="3">
    <source>
        <dbReference type="Proteomes" id="UP001319180"/>
    </source>
</evidence>
<sequence>MSKAALKDTRISDLVDQNYVHAYVLFYFGIRFYEYSELTLAQVCQKQGLRVEQVIRELESPTHLREADLPLVSYPIDLIIEYLKHSHFLFVKHKLPYIARLVESFKAHHEDYLAVERDLKFVFPLFVEDFIEHIYEEEDTLFHYILTLERASKGTHVAPKLYYLLEKNSVQKFAMEHDAHDDEMEGIRKITRDYAVTKDTPLHIKVMYNELRDFEKSLITHARIENDILFPKAMAIEGRVKKLFFDKIKYN</sequence>
<dbReference type="GO" id="GO:0005737">
    <property type="term" value="C:cytoplasm"/>
    <property type="evidence" value="ECO:0007669"/>
    <property type="project" value="UniProtKB-SubCell"/>
</dbReference>
<dbReference type="AlphaFoldDB" id="A0AAP2D899"/>
<accession>A0AAP2D899</accession>
<protein>
    <submittedName>
        <fullName evidence="2">Iron-sulfur cluster repair di-iron protein</fullName>
    </submittedName>
</protein>
<evidence type="ECO:0000313" key="2">
    <source>
        <dbReference type="EMBL" id="MBT1687228.1"/>
    </source>
</evidence>
<dbReference type="EMBL" id="JAHESC010000014">
    <property type="protein sequence ID" value="MBT1687228.1"/>
    <property type="molecule type" value="Genomic_DNA"/>
</dbReference>
<dbReference type="InterPro" id="IPR019903">
    <property type="entry name" value="RIC_family"/>
</dbReference>
<organism evidence="2 3">
    <name type="scientific">Dawidia soli</name>
    <dbReference type="NCBI Taxonomy" id="2782352"/>
    <lineage>
        <taxon>Bacteria</taxon>
        <taxon>Pseudomonadati</taxon>
        <taxon>Bacteroidota</taxon>
        <taxon>Cytophagia</taxon>
        <taxon>Cytophagales</taxon>
        <taxon>Chryseotaleaceae</taxon>
        <taxon>Dawidia</taxon>
    </lineage>
</organism>
<dbReference type="PANTHER" id="PTHR36438">
    <property type="entry name" value="IRON-SULFUR CLUSTER REPAIR PROTEIN YTFE"/>
    <property type="match status" value="1"/>
</dbReference>